<evidence type="ECO:0000313" key="10">
    <source>
        <dbReference type="Proteomes" id="UP001208245"/>
    </source>
</evidence>
<dbReference type="RefSeq" id="WP_263818022.1">
    <property type="nucleotide sequence ID" value="NZ_JAOXHK010000003.1"/>
</dbReference>
<dbReference type="InterPro" id="IPR017896">
    <property type="entry name" value="4Fe4S_Fe-S-bd"/>
</dbReference>
<keyword evidence="4" id="KW-0677">Repeat</keyword>
<comment type="caution">
    <text evidence="9">The sequence shown here is derived from an EMBL/GenBank/DDBJ whole genome shotgun (WGS) entry which is preliminary data.</text>
</comment>
<dbReference type="PROSITE" id="PS00198">
    <property type="entry name" value="4FE4S_FER_1"/>
    <property type="match status" value="2"/>
</dbReference>
<organism evidence="9 10">
    <name type="scientific">Ureaplasma miroungigenitalium</name>
    <dbReference type="NCBI Taxonomy" id="1042321"/>
    <lineage>
        <taxon>Bacteria</taxon>
        <taxon>Bacillati</taxon>
        <taxon>Mycoplasmatota</taxon>
        <taxon>Mycoplasmoidales</taxon>
        <taxon>Mycoplasmoidaceae</taxon>
        <taxon>Ureaplasma</taxon>
    </lineage>
</organism>
<keyword evidence="10" id="KW-1185">Reference proteome</keyword>
<accession>A0ABT3BN96</accession>
<dbReference type="EMBL" id="JAOXHL010000003">
    <property type="protein sequence ID" value="MCV3728680.1"/>
    <property type="molecule type" value="Genomic_DNA"/>
</dbReference>
<dbReference type="Proteomes" id="UP001208245">
    <property type="component" value="Unassembled WGS sequence"/>
</dbReference>
<dbReference type="PANTHER" id="PTHR43687">
    <property type="entry name" value="ADENYLYLSULFATE REDUCTASE, BETA SUBUNIT"/>
    <property type="match status" value="1"/>
</dbReference>
<keyword evidence="3" id="KW-0479">Metal-binding</keyword>
<sequence length="75" mass="8425">MGRLIAVIERENCIGCQACATVCPVDAIELDQDNIAWANEKCISCGACANVCPAMCIEMDDMQVWYNKRKKYFNE</sequence>
<protein>
    <submittedName>
        <fullName evidence="9">4Fe-4S binding protein</fullName>
    </submittedName>
</protein>
<evidence type="ECO:0000256" key="3">
    <source>
        <dbReference type="ARBA" id="ARBA00022723"/>
    </source>
</evidence>
<keyword evidence="5" id="KW-0249">Electron transport</keyword>
<dbReference type="Gene3D" id="3.30.70.20">
    <property type="match status" value="2"/>
</dbReference>
<evidence type="ECO:0000256" key="1">
    <source>
        <dbReference type="ARBA" id="ARBA00022448"/>
    </source>
</evidence>
<dbReference type="InterPro" id="IPR050572">
    <property type="entry name" value="Fe-S_Ferredoxin"/>
</dbReference>
<name>A0ABT3BN96_9BACT</name>
<keyword evidence="1" id="KW-0813">Transport</keyword>
<evidence type="ECO:0000259" key="8">
    <source>
        <dbReference type="PROSITE" id="PS51379"/>
    </source>
</evidence>
<evidence type="ECO:0000313" key="9">
    <source>
        <dbReference type="EMBL" id="MCV3728680.1"/>
    </source>
</evidence>
<keyword evidence="7" id="KW-0411">Iron-sulfur</keyword>
<keyword evidence="6" id="KW-0408">Iron</keyword>
<gene>
    <name evidence="9" type="ORF">OF376_02740</name>
</gene>
<feature type="domain" description="4Fe-4S ferredoxin-type" evidence="8">
    <location>
        <begin position="4"/>
        <end position="33"/>
    </location>
</feature>
<keyword evidence="2" id="KW-0004">4Fe-4S</keyword>
<evidence type="ECO:0000256" key="7">
    <source>
        <dbReference type="ARBA" id="ARBA00023014"/>
    </source>
</evidence>
<dbReference type="SUPFAM" id="SSF54862">
    <property type="entry name" value="4Fe-4S ferredoxins"/>
    <property type="match status" value="1"/>
</dbReference>
<proteinExistence type="predicted"/>
<evidence type="ECO:0000256" key="5">
    <source>
        <dbReference type="ARBA" id="ARBA00022982"/>
    </source>
</evidence>
<dbReference type="PANTHER" id="PTHR43687:SF6">
    <property type="entry name" value="L-ASPARTATE SEMIALDEHYDE SULFURTRANSFERASE IRON-SULFUR SUBUNIT"/>
    <property type="match status" value="1"/>
</dbReference>
<dbReference type="Pfam" id="PF14697">
    <property type="entry name" value="Fer4_21"/>
    <property type="match status" value="1"/>
</dbReference>
<evidence type="ECO:0000256" key="4">
    <source>
        <dbReference type="ARBA" id="ARBA00022737"/>
    </source>
</evidence>
<dbReference type="PROSITE" id="PS51379">
    <property type="entry name" value="4FE4S_FER_2"/>
    <property type="match status" value="2"/>
</dbReference>
<evidence type="ECO:0000256" key="2">
    <source>
        <dbReference type="ARBA" id="ARBA00022485"/>
    </source>
</evidence>
<dbReference type="InterPro" id="IPR017900">
    <property type="entry name" value="4Fe4S_Fe_S_CS"/>
</dbReference>
<feature type="domain" description="4Fe-4S ferredoxin-type" evidence="8">
    <location>
        <begin position="34"/>
        <end position="62"/>
    </location>
</feature>
<evidence type="ECO:0000256" key="6">
    <source>
        <dbReference type="ARBA" id="ARBA00023004"/>
    </source>
</evidence>
<reference evidence="9 10" key="1">
    <citation type="journal article" date="2020" name="Int. J. Syst. Evol. Microbiol.">
        <title>Ureaplasma miroungigenitalium sp. nov. isolated from northern elephant seals (Mirounga angustirostris) and Ureaplasma zalophigenitalium sp. nov. isolated from California sea lions (Zalophus californianus).</title>
        <authorList>
            <person name="Volokhov D.V."/>
            <person name="Gulland F.M."/>
            <person name="Gao Y."/>
            <person name="Chizhikov V.E."/>
        </authorList>
    </citation>
    <scope>NUCLEOTIDE SEQUENCE [LARGE SCALE GENOMIC DNA]</scope>
    <source>
        <strain evidence="9 10">ES3182-GEN</strain>
    </source>
</reference>